<comment type="caution">
    <text evidence="1">The sequence shown here is derived from an EMBL/GenBank/DDBJ whole genome shotgun (WGS) entry which is preliminary data.</text>
</comment>
<reference evidence="1 2" key="1">
    <citation type="journal article" date="2013" name="Genome Announc.">
        <title>Genome Sequence of the Polycyclic Aromatic Hydrocarbon-Degrading Bacterium Strain Marinobacter nanhaiticus D15-8WT.</title>
        <authorList>
            <person name="Cui Z."/>
            <person name="Gao W."/>
            <person name="Li Q."/>
            <person name="Xu G."/>
            <person name="Zheng L."/>
        </authorList>
    </citation>
    <scope>NUCLEOTIDE SEQUENCE [LARGE SCALE GENOMIC DNA]</scope>
    <source>
        <strain evidence="1 2">D15-8W</strain>
    </source>
</reference>
<organism evidence="1 2">
    <name type="scientific">Marinobacter nanhaiticus D15-8W</name>
    <dbReference type="NCBI Taxonomy" id="626887"/>
    <lineage>
        <taxon>Bacteria</taxon>
        <taxon>Pseudomonadati</taxon>
        <taxon>Pseudomonadota</taxon>
        <taxon>Gammaproteobacteria</taxon>
        <taxon>Pseudomonadales</taxon>
        <taxon>Marinobacteraceae</taxon>
        <taxon>Marinobacter</taxon>
    </lineage>
</organism>
<protein>
    <submittedName>
        <fullName evidence="1">Uncharacterized protein</fullName>
    </submittedName>
</protein>
<proteinExistence type="predicted"/>
<dbReference type="EMBL" id="APLQ01000009">
    <property type="protein sequence ID" value="ENO16917.1"/>
    <property type="molecule type" value="Genomic_DNA"/>
</dbReference>
<evidence type="ECO:0000313" key="2">
    <source>
        <dbReference type="Proteomes" id="UP000013165"/>
    </source>
</evidence>
<dbReference type="HOGENOM" id="CLU_1946237_0_0_6"/>
<name>N6X0E5_9GAMM</name>
<dbReference type="AlphaFoldDB" id="N6X0E5"/>
<dbReference type="PATRIC" id="fig|626887.3.peg.355"/>
<sequence length="129" mass="15168">MVDPVDKELREHLAQVDAEDREEAAMELWWSVQYHHLFHRLLNGDTITLNGKPLVGPDEVEQQMYDSEIELVKDAYKSCHINYEQAGEILDMAKRNSIKALLEQYKQNLWDAEKAEPDDVDFFEYREAI</sequence>
<dbReference type="Proteomes" id="UP000013165">
    <property type="component" value="Unassembled WGS sequence"/>
</dbReference>
<evidence type="ECO:0000313" key="1">
    <source>
        <dbReference type="EMBL" id="ENO16917.1"/>
    </source>
</evidence>
<dbReference type="STRING" id="626887.J057_01895"/>
<dbReference type="RefSeq" id="WP_004582924.1">
    <property type="nucleotide sequence ID" value="NZ_AP028878.1"/>
</dbReference>
<accession>N6X0E5</accession>
<keyword evidence="2" id="KW-1185">Reference proteome</keyword>
<gene>
    <name evidence="1" type="ORF">J057_01895</name>
</gene>